<evidence type="ECO:0000256" key="1">
    <source>
        <dbReference type="ARBA" id="ARBA00022737"/>
    </source>
</evidence>
<name>A0A9P8I7H2_9PEZI</name>
<dbReference type="EMBL" id="JAGHQL010000124">
    <property type="protein sequence ID" value="KAH0538074.1"/>
    <property type="molecule type" value="Genomic_DNA"/>
</dbReference>
<dbReference type="AlphaFoldDB" id="A0A9P8I7H2"/>
<protein>
    <recommendedName>
        <fullName evidence="2">Nephrocystin 3-like N-terminal domain-containing protein</fullName>
    </recommendedName>
</protein>
<evidence type="ECO:0000313" key="3">
    <source>
        <dbReference type="EMBL" id="KAH0538074.1"/>
    </source>
</evidence>
<organism evidence="3 4">
    <name type="scientific">Glutinoglossum americanum</name>
    <dbReference type="NCBI Taxonomy" id="1670608"/>
    <lineage>
        <taxon>Eukaryota</taxon>
        <taxon>Fungi</taxon>
        <taxon>Dikarya</taxon>
        <taxon>Ascomycota</taxon>
        <taxon>Pezizomycotina</taxon>
        <taxon>Geoglossomycetes</taxon>
        <taxon>Geoglossales</taxon>
        <taxon>Geoglossaceae</taxon>
        <taxon>Glutinoglossum</taxon>
    </lineage>
</organism>
<reference evidence="3" key="1">
    <citation type="submission" date="2021-03" db="EMBL/GenBank/DDBJ databases">
        <title>Comparative genomics and phylogenomic investigation of the class Geoglossomycetes provide insights into ecological specialization and systematics.</title>
        <authorList>
            <person name="Melie T."/>
            <person name="Pirro S."/>
            <person name="Miller A.N."/>
            <person name="Quandt A."/>
        </authorList>
    </citation>
    <scope>NUCLEOTIDE SEQUENCE</scope>
    <source>
        <strain evidence="3">GBOQ0MN5Z8</strain>
    </source>
</reference>
<dbReference type="InterPro" id="IPR027417">
    <property type="entry name" value="P-loop_NTPase"/>
</dbReference>
<feature type="domain" description="Nephrocystin 3-like N-terminal" evidence="2">
    <location>
        <begin position="1"/>
        <end position="115"/>
    </location>
</feature>
<dbReference type="Proteomes" id="UP000698800">
    <property type="component" value="Unassembled WGS sequence"/>
</dbReference>
<sequence length="115" mass="12691">LHGIPGCGKAVLSSTIVEGVLHYCNHDPTAGATAAVVYFYFDFHDIEKQRHEKMIRSLITQLSQQRESASHALESLSSSCRNGGQQRAIDTLLATLQHMVQEFSETYITLDALGE</sequence>
<dbReference type="OrthoDB" id="1577640at2759"/>
<keyword evidence="4" id="KW-1185">Reference proteome</keyword>
<evidence type="ECO:0000313" key="4">
    <source>
        <dbReference type="Proteomes" id="UP000698800"/>
    </source>
</evidence>
<feature type="non-terminal residue" evidence="3">
    <location>
        <position position="1"/>
    </location>
</feature>
<gene>
    <name evidence="3" type="ORF">FGG08_005336</name>
</gene>
<dbReference type="InterPro" id="IPR056884">
    <property type="entry name" value="NPHP3-like_N"/>
</dbReference>
<keyword evidence="1" id="KW-0677">Repeat</keyword>
<dbReference type="PANTHER" id="PTHR10039">
    <property type="entry name" value="AMELOGENIN"/>
    <property type="match status" value="1"/>
</dbReference>
<dbReference type="PANTHER" id="PTHR10039:SF16">
    <property type="entry name" value="GPI INOSITOL-DEACYLASE"/>
    <property type="match status" value="1"/>
</dbReference>
<accession>A0A9P8I7H2</accession>
<proteinExistence type="predicted"/>
<dbReference type="Pfam" id="PF24883">
    <property type="entry name" value="NPHP3_N"/>
    <property type="match status" value="1"/>
</dbReference>
<dbReference type="Gene3D" id="3.40.50.300">
    <property type="entry name" value="P-loop containing nucleotide triphosphate hydrolases"/>
    <property type="match status" value="1"/>
</dbReference>
<comment type="caution">
    <text evidence="3">The sequence shown here is derived from an EMBL/GenBank/DDBJ whole genome shotgun (WGS) entry which is preliminary data.</text>
</comment>
<evidence type="ECO:0000259" key="2">
    <source>
        <dbReference type="Pfam" id="PF24883"/>
    </source>
</evidence>